<dbReference type="InParanoid" id="A0A0H2RB90"/>
<feature type="compositionally biased region" description="Low complexity" evidence="1">
    <location>
        <begin position="30"/>
        <end position="48"/>
    </location>
</feature>
<dbReference type="EMBL" id="KQ086064">
    <property type="protein sequence ID" value="KLO09160.1"/>
    <property type="molecule type" value="Genomic_DNA"/>
</dbReference>
<dbReference type="AlphaFoldDB" id="A0A0H2RB90"/>
<accession>A0A0H2RB90</accession>
<protein>
    <submittedName>
        <fullName evidence="2">Uncharacterized protein</fullName>
    </submittedName>
</protein>
<gene>
    <name evidence="2" type="ORF">SCHPADRAFT_577710</name>
</gene>
<feature type="region of interest" description="Disordered" evidence="1">
    <location>
        <begin position="71"/>
        <end position="97"/>
    </location>
</feature>
<organism evidence="2 3">
    <name type="scientific">Schizopora paradoxa</name>
    <dbReference type="NCBI Taxonomy" id="27342"/>
    <lineage>
        <taxon>Eukaryota</taxon>
        <taxon>Fungi</taxon>
        <taxon>Dikarya</taxon>
        <taxon>Basidiomycota</taxon>
        <taxon>Agaricomycotina</taxon>
        <taxon>Agaricomycetes</taxon>
        <taxon>Hymenochaetales</taxon>
        <taxon>Schizoporaceae</taxon>
        <taxon>Schizopora</taxon>
    </lineage>
</organism>
<keyword evidence="3" id="KW-1185">Reference proteome</keyword>
<proteinExistence type="predicted"/>
<evidence type="ECO:0000313" key="3">
    <source>
        <dbReference type="Proteomes" id="UP000053477"/>
    </source>
</evidence>
<dbReference type="Proteomes" id="UP000053477">
    <property type="component" value="Unassembled WGS sequence"/>
</dbReference>
<evidence type="ECO:0000256" key="1">
    <source>
        <dbReference type="SAM" id="MobiDB-lite"/>
    </source>
</evidence>
<reference evidence="2 3" key="1">
    <citation type="submission" date="2015-04" db="EMBL/GenBank/DDBJ databases">
        <title>Complete genome sequence of Schizopora paradoxa KUC8140, a cosmopolitan wood degrader in East Asia.</title>
        <authorList>
            <consortium name="DOE Joint Genome Institute"/>
            <person name="Min B."/>
            <person name="Park H."/>
            <person name="Jang Y."/>
            <person name="Kim J.-J."/>
            <person name="Kim K.H."/>
            <person name="Pangilinan J."/>
            <person name="Lipzen A."/>
            <person name="Riley R."/>
            <person name="Grigoriev I.V."/>
            <person name="Spatafora J.W."/>
            <person name="Choi I.-G."/>
        </authorList>
    </citation>
    <scope>NUCLEOTIDE SEQUENCE [LARGE SCALE GENOMIC DNA]</scope>
    <source>
        <strain evidence="2 3">KUC8140</strain>
    </source>
</reference>
<feature type="region of interest" description="Disordered" evidence="1">
    <location>
        <begin position="16"/>
        <end position="52"/>
    </location>
</feature>
<sequence>MFSNPREQAQREYFRENVRRRSTMAPSGPLASTSTDTSLSSQATDSTSHNLTHHQEELLQKAMIALAQFVTSKESHPPTDGSRPVFEREGTTGSEMTTPMLDRQYSSATDLVMGIHGRESSMPLSISSGTLNEFRSSPSLRDFESTIDDLKSALNRFEHALRTVGSGGPAMHAAEVFRTSLRQMLSLFHKHHQLFTSVDDAGEKILRCSTP</sequence>
<name>A0A0H2RB90_9AGAM</name>
<evidence type="ECO:0000313" key="2">
    <source>
        <dbReference type="EMBL" id="KLO09160.1"/>
    </source>
</evidence>